<protein>
    <submittedName>
        <fullName evidence="2">Anaerobic dehydrogenase</fullName>
    </submittedName>
</protein>
<dbReference type="InterPro" id="IPR020945">
    <property type="entry name" value="DMSO/NO3_reduct_chaperone"/>
</dbReference>
<name>M1MXC1_9CLOT</name>
<dbReference type="KEGG" id="csr:Cspa_c23420"/>
<dbReference type="RefSeq" id="WP_015392426.1">
    <property type="nucleotide sequence ID" value="NC_020291.1"/>
</dbReference>
<dbReference type="AlphaFoldDB" id="M1MXC1"/>
<dbReference type="STRING" id="36745.CLSAP_21540"/>
<keyword evidence="1" id="KW-0143">Chaperone</keyword>
<dbReference type="InterPro" id="IPR050289">
    <property type="entry name" value="TorD/DmsD_chaperones"/>
</dbReference>
<evidence type="ECO:0000313" key="3">
    <source>
        <dbReference type="Proteomes" id="UP000011728"/>
    </source>
</evidence>
<dbReference type="PATRIC" id="fig|931276.5.peg.2346"/>
<accession>M1MXC1</accession>
<dbReference type="EMBL" id="CP004121">
    <property type="protein sequence ID" value="AGF56107.1"/>
    <property type="molecule type" value="Genomic_DNA"/>
</dbReference>
<dbReference type="PANTHER" id="PTHR34227">
    <property type="entry name" value="CHAPERONE PROTEIN YCDY"/>
    <property type="match status" value="1"/>
</dbReference>
<reference evidence="2 3" key="1">
    <citation type="submission" date="2013-02" db="EMBL/GenBank/DDBJ databases">
        <title>Genome sequence of Clostridium saccharoperbutylacetonicum N1-4(HMT).</title>
        <authorList>
            <person name="Poehlein A."/>
            <person name="Daniel R."/>
        </authorList>
    </citation>
    <scope>NUCLEOTIDE SEQUENCE [LARGE SCALE GENOMIC DNA]</scope>
    <source>
        <strain evidence="3">N1-4(HMT)</strain>
    </source>
</reference>
<organism evidence="2 3">
    <name type="scientific">Clostridium saccharoperbutylacetonicum N1-4(HMT)</name>
    <dbReference type="NCBI Taxonomy" id="931276"/>
    <lineage>
        <taxon>Bacteria</taxon>
        <taxon>Bacillati</taxon>
        <taxon>Bacillota</taxon>
        <taxon>Clostridia</taxon>
        <taxon>Eubacteriales</taxon>
        <taxon>Clostridiaceae</taxon>
        <taxon>Clostridium</taxon>
    </lineage>
</organism>
<gene>
    <name evidence="2" type="ORF">Cspa_c23420</name>
</gene>
<dbReference type="Gene3D" id="1.10.3480.10">
    <property type="entry name" value="TorD-like"/>
    <property type="match status" value="1"/>
</dbReference>
<dbReference type="Pfam" id="PF02613">
    <property type="entry name" value="Nitrate_red_del"/>
    <property type="match status" value="1"/>
</dbReference>
<evidence type="ECO:0000256" key="1">
    <source>
        <dbReference type="ARBA" id="ARBA00023186"/>
    </source>
</evidence>
<dbReference type="PANTHER" id="PTHR34227:SF1">
    <property type="entry name" value="DIMETHYL SULFOXIDE REDUCTASE CHAPERONE-RELATED"/>
    <property type="match status" value="1"/>
</dbReference>
<evidence type="ECO:0000313" key="2">
    <source>
        <dbReference type="EMBL" id="AGF56107.1"/>
    </source>
</evidence>
<keyword evidence="3" id="KW-1185">Reference proteome</keyword>
<dbReference type="Proteomes" id="UP000011728">
    <property type="component" value="Chromosome"/>
</dbReference>
<proteinExistence type="predicted"/>
<dbReference type="SUPFAM" id="SSF89155">
    <property type="entry name" value="TorD-like"/>
    <property type="match status" value="1"/>
</dbReference>
<dbReference type="HOGENOM" id="CLU_077650_0_0_9"/>
<sequence length="225" mass="26321">MDNINQWFSERKAIYYILSLFYAGKVNEGLELLNKSNLLNNFKNYEHNKKLSKGALEIINELNESDNFDYKKAILEEHQRLFVGPNELLAPLWKSVYKTKDKLLFGDIELEVRSYYNSVGLDVKPSEAADYLPLQLSFMSQLCSIGQEYNLEGLNADELEKLSENLSMQKEFLNKHLLSWVPLWVEVVNKNAGGQFWKGFAELTEGWLENDLIEIERIYINYRNF</sequence>
<dbReference type="eggNOG" id="COG3381">
    <property type="taxonomic scope" value="Bacteria"/>
</dbReference>
<dbReference type="InterPro" id="IPR036411">
    <property type="entry name" value="TorD-like_sf"/>
</dbReference>